<feature type="transmembrane region" description="Helical" evidence="12">
    <location>
        <begin position="274"/>
        <end position="295"/>
    </location>
</feature>
<comment type="function">
    <text evidence="9">Efflux transporter for a variety of amphiphilic cationic compounds, including antibiotics.</text>
</comment>
<dbReference type="PROSITE" id="PS00211">
    <property type="entry name" value="ABC_TRANSPORTER_1"/>
    <property type="match status" value="1"/>
</dbReference>
<dbReference type="EMBL" id="AYZF01000017">
    <property type="protein sequence ID" value="KRN05706.1"/>
    <property type="molecule type" value="Genomic_DNA"/>
</dbReference>
<dbReference type="GO" id="GO:0008559">
    <property type="term" value="F:ABC-type xenobiotic transporter activity"/>
    <property type="evidence" value="ECO:0007669"/>
    <property type="project" value="UniProtKB-EC"/>
</dbReference>
<dbReference type="InterPro" id="IPR003439">
    <property type="entry name" value="ABC_transporter-like_ATP-bd"/>
</dbReference>
<evidence type="ECO:0000256" key="1">
    <source>
        <dbReference type="ARBA" id="ARBA00004651"/>
    </source>
</evidence>
<dbReference type="InterPro" id="IPR017871">
    <property type="entry name" value="ABC_transporter-like_CS"/>
</dbReference>
<dbReference type="PROSITE" id="PS50893">
    <property type="entry name" value="ABC_TRANSPORTER_2"/>
    <property type="match status" value="1"/>
</dbReference>
<dbReference type="Gene3D" id="1.20.1560.10">
    <property type="entry name" value="ABC transporter type 1, transmembrane domain"/>
    <property type="match status" value="1"/>
</dbReference>
<keyword evidence="7 12" id="KW-0472">Membrane</keyword>
<feature type="transmembrane region" description="Helical" evidence="12">
    <location>
        <begin position="162"/>
        <end position="179"/>
    </location>
</feature>
<evidence type="ECO:0000313" key="16">
    <source>
        <dbReference type="Proteomes" id="UP000050961"/>
    </source>
</evidence>
<dbReference type="PATRIC" id="fig|1423806.3.peg.2321"/>
<dbReference type="PROSITE" id="PS50929">
    <property type="entry name" value="ABC_TM1F"/>
    <property type="match status" value="1"/>
</dbReference>
<dbReference type="Pfam" id="PF00664">
    <property type="entry name" value="ABC_membrane"/>
    <property type="match status" value="1"/>
</dbReference>
<dbReference type="InterPro" id="IPR003593">
    <property type="entry name" value="AAA+_ATPase"/>
</dbReference>
<dbReference type="STRING" id="1423806.FD15_GL002272"/>
<feature type="transmembrane region" description="Helical" evidence="12">
    <location>
        <begin position="246"/>
        <end position="268"/>
    </location>
</feature>
<evidence type="ECO:0000256" key="12">
    <source>
        <dbReference type="SAM" id="Phobius"/>
    </source>
</evidence>
<evidence type="ECO:0000259" key="13">
    <source>
        <dbReference type="PROSITE" id="PS50893"/>
    </source>
</evidence>
<dbReference type="RefSeq" id="WP_034987372.1">
    <property type="nucleotide sequence ID" value="NZ_AYZF01000017.1"/>
</dbReference>
<reference evidence="15 16" key="1">
    <citation type="journal article" date="2015" name="Genome Announc.">
        <title>Expanding the biotechnology potential of lactobacilli through comparative genomics of 213 strains and associated genera.</title>
        <authorList>
            <person name="Sun Z."/>
            <person name="Harris H.M."/>
            <person name="McCann A."/>
            <person name="Guo C."/>
            <person name="Argimon S."/>
            <person name="Zhang W."/>
            <person name="Yang X."/>
            <person name="Jeffery I.B."/>
            <person name="Cooney J.C."/>
            <person name="Kagawa T.F."/>
            <person name="Liu W."/>
            <person name="Song Y."/>
            <person name="Salvetti E."/>
            <person name="Wrobel A."/>
            <person name="Rasinkangas P."/>
            <person name="Parkhill J."/>
            <person name="Rea M.C."/>
            <person name="O'Sullivan O."/>
            <person name="Ritari J."/>
            <person name="Douillard F.P."/>
            <person name="Paul Ross R."/>
            <person name="Yang R."/>
            <person name="Briner A.E."/>
            <person name="Felis G.E."/>
            <person name="de Vos W.M."/>
            <person name="Barrangou R."/>
            <person name="Klaenhammer T.R."/>
            <person name="Caufield P.W."/>
            <person name="Cui Y."/>
            <person name="Zhang H."/>
            <person name="O'Toole P.W."/>
        </authorList>
    </citation>
    <scope>NUCLEOTIDE SEQUENCE [LARGE SCALE GENOMIC DNA]</scope>
    <source>
        <strain evidence="15 16">DSM 21376</strain>
    </source>
</reference>
<dbReference type="SUPFAM" id="SSF52540">
    <property type="entry name" value="P-loop containing nucleoside triphosphate hydrolases"/>
    <property type="match status" value="1"/>
</dbReference>
<evidence type="ECO:0000256" key="8">
    <source>
        <dbReference type="ARBA" id="ARBA00034018"/>
    </source>
</evidence>
<comment type="subcellular location">
    <subcellularLocation>
        <location evidence="1">Cell membrane</location>
        <topology evidence="1">Multi-pass membrane protein</topology>
    </subcellularLocation>
</comment>
<dbReference type="eggNOG" id="COG1132">
    <property type="taxonomic scope" value="Bacteria"/>
</dbReference>
<evidence type="ECO:0000256" key="2">
    <source>
        <dbReference type="ARBA" id="ARBA00012191"/>
    </source>
</evidence>
<keyword evidence="4" id="KW-0547">Nucleotide-binding</keyword>
<dbReference type="InterPro" id="IPR027417">
    <property type="entry name" value="P-loop_NTPase"/>
</dbReference>
<dbReference type="InterPro" id="IPR039421">
    <property type="entry name" value="Type_1_exporter"/>
</dbReference>
<sequence length="585" mass="66433">MIEKIAKKFALSQQGAKNYLKSSSLELINNLASMLPMALFIVVIMSLQGQSNFSFTPFSLAIAVLAVIILLYITNYFDYTFLYVAAYKESETNRLRLIKKMRELPISYYSQHSTAQLANILLNDVADQERFFSHGMPKMTGILGFMLVCLIGLGIYDPWMTLILFATYPLAAFIFWLSGRMEKRAHEKYAEQLTKQSSVFQEFIECMPEIRFFNHVKQTKKELQQLLDQQETEHLRTELPTAISQGLITSIIQLNLGLILIIGGYWWSTGRIDLLTFLIFLLVATRLNSLIISIFENVSLYRYTQVRIKRLQQLYNKKPEQALLKPVFEHYDFTVNNLRFSYNGKDEIIKGSSFYIPEKKVTAIVGPSGSGKTTLLRLLSKLYSYDSGEILLNGVDLKGIDSSTLFEQVSMVFQDVVLFNSSVRENIRIGRPDATEQEIMAAADLAQCDEFVRDLAMGYDTVIGENGSLLSGGQRQRIAIARAILKNSPLLFLDETSSGLDYENEYYVQKALSKLVKNKTVVVVAHRLKTIETADQILVMDDGRLVETGTKEELLKKRGVFARLWQFEINETSSVGLMESEGEGQ</sequence>
<dbReference type="CDD" id="cd07346">
    <property type="entry name" value="ABC_6TM_exporters"/>
    <property type="match status" value="1"/>
</dbReference>
<keyword evidence="5 15" id="KW-0067">ATP-binding</keyword>
<dbReference type="GO" id="GO:0005886">
    <property type="term" value="C:plasma membrane"/>
    <property type="evidence" value="ECO:0007669"/>
    <property type="project" value="UniProtKB-SubCell"/>
</dbReference>
<keyword evidence="16" id="KW-1185">Reference proteome</keyword>
<dbReference type="Proteomes" id="UP000050961">
    <property type="component" value="Unassembled WGS sequence"/>
</dbReference>
<protein>
    <recommendedName>
        <fullName evidence="11">Multidrug resistance ABC transporter ATP-binding and permease protein</fullName>
        <ecNumber evidence="2">7.6.2.2</ecNumber>
    </recommendedName>
</protein>
<evidence type="ECO:0000256" key="11">
    <source>
        <dbReference type="ARBA" id="ARBA00072598"/>
    </source>
</evidence>
<evidence type="ECO:0000313" key="15">
    <source>
        <dbReference type="EMBL" id="KRN05706.1"/>
    </source>
</evidence>
<feature type="domain" description="ABC transmembrane type-1" evidence="14">
    <location>
        <begin position="27"/>
        <end position="301"/>
    </location>
</feature>
<proteinExistence type="inferred from homology"/>
<dbReference type="InterPro" id="IPR036640">
    <property type="entry name" value="ABC1_TM_sf"/>
</dbReference>
<evidence type="ECO:0000256" key="10">
    <source>
        <dbReference type="ARBA" id="ARBA00061674"/>
    </source>
</evidence>
<dbReference type="AlphaFoldDB" id="A0A023CV76"/>
<evidence type="ECO:0000256" key="4">
    <source>
        <dbReference type="ARBA" id="ARBA00022741"/>
    </source>
</evidence>
<dbReference type="PANTHER" id="PTHR24221">
    <property type="entry name" value="ATP-BINDING CASSETTE SUB-FAMILY B"/>
    <property type="match status" value="1"/>
</dbReference>
<evidence type="ECO:0000259" key="14">
    <source>
        <dbReference type="PROSITE" id="PS50929"/>
    </source>
</evidence>
<evidence type="ECO:0000256" key="6">
    <source>
        <dbReference type="ARBA" id="ARBA00022989"/>
    </source>
</evidence>
<evidence type="ECO:0000256" key="9">
    <source>
        <dbReference type="ARBA" id="ARBA00059943"/>
    </source>
</evidence>
<comment type="catalytic activity">
    <reaction evidence="8">
        <text>ATP + H2O + xenobioticSide 1 = ADP + phosphate + xenobioticSide 2.</text>
        <dbReference type="EC" id="7.6.2.2"/>
    </reaction>
</comment>
<dbReference type="GO" id="GO:0034040">
    <property type="term" value="F:ATPase-coupled lipid transmembrane transporter activity"/>
    <property type="evidence" value="ECO:0007669"/>
    <property type="project" value="TreeGrafter"/>
</dbReference>
<comment type="caution">
    <text evidence="15">The sequence shown here is derived from an EMBL/GenBank/DDBJ whole genome shotgun (WGS) entry which is preliminary data.</text>
</comment>
<evidence type="ECO:0000256" key="7">
    <source>
        <dbReference type="ARBA" id="ARBA00023136"/>
    </source>
</evidence>
<dbReference type="FunFam" id="3.40.50.300:FF:000218">
    <property type="entry name" value="Multidrug ABC transporter ATP-binding protein"/>
    <property type="match status" value="1"/>
</dbReference>
<feature type="domain" description="ABC transporter" evidence="13">
    <location>
        <begin position="333"/>
        <end position="567"/>
    </location>
</feature>
<dbReference type="EC" id="7.6.2.2" evidence="2"/>
<dbReference type="OrthoDB" id="9770415at2"/>
<name>A0A023CV76_9LACO</name>
<feature type="transmembrane region" description="Helical" evidence="12">
    <location>
        <begin position="27"/>
        <end position="47"/>
    </location>
</feature>
<dbReference type="InterPro" id="IPR011527">
    <property type="entry name" value="ABC1_TM_dom"/>
</dbReference>
<dbReference type="PANTHER" id="PTHR24221:SF397">
    <property type="entry name" value="ABC TRANSPORTER, ATP-BINDING TRANSMEMBRANE PROTEIN"/>
    <property type="match status" value="1"/>
</dbReference>
<dbReference type="GO" id="GO:0005524">
    <property type="term" value="F:ATP binding"/>
    <property type="evidence" value="ECO:0007669"/>
    <property type="project" value="UniProtKB-KW"/>
</dbReference>
<dbReference type="SMART" id="SM00382">
    <property type="entry name" value="AAA"/>
    <property type="match status" value="1"/>
</dbReference>
<dbReference type="Pfam" id="PF00005">
    <property type="entry name" value="ABC_tran"/>
    <property type="match status" value="1"/>
</dbReference>
<dbReference type="SUPFAM" id="SSF90123">
    <property type="entry name" value="ABC transporter transmembrane region"/>
    <property type="match status" value="1"/>
</dbReference>
<comment type="similarity">
    <text evidence="10">Belongs to the ABC transporter superfamily. Multidrug exporter LmrA (TC 3.A.1.117.1) family.</text>
</comment>
<feature type="transmembrane region" description="Helical" evidence="12">
    <location>
        <begin position="139"/>
        <end position="156"/>
    </location>
</feature>
<dbReference type="Gene3D" id="3.40.50.300">
    <property type="entry name" value="P-loop containing nucleotide triphosphate hydrolases"/>
    <property type="match status" value="1"/>
</dbReference>
<gene>
    <name evidence="15" type="ORF">FD15_GL002272</name>
</gene>
<evidence type="ECO:0000256" key="5">
    <source>
        <dbReference type="ARBA" id="ARBA00022840"/>
    </source>
</evidence>
<keyword evidence="3 12" id="KW-0812">Transmembrane</keyword>
<evidence type="ECO:0000256" key="3">
    <source>
        <dbReference type="ARBA" id="ARBA00022692"/>
    </source>
</evidence>
<dbReference type="GO" id="GO:0016887">
    <property type="term" value="F:ATP hydrolysis activity"/>
    <property type="evidence" value="ECO:0007669"/>
    <property type="project" value="InterPro"/>
</dbReference>
<keyword evidence="6 12" id="KW-1133">Transmembrane helix</keyword>
<organism evidence="15 16">
    <name type="scientific">Liquorilactobacillus sucicola DSM 21376 = JCM 15457</name>
    <dbReference type="NCBI Taxonomy" id="1423806"/>
    <lineage>
        <taxon>Bacteria</taxon>
        <taxon>Bacillati</taxon>
        <taxon>Bacillota</taxon>
        <taxon>Bacilli</taxon>
        <taxon>Lactobacillales</taxon>
        <taxon>Lactobacillaceae</taxon>
        <taxon>Liquorilactobacillus</taxon>
    </lineage>
</organism>
<accession>A0A023CV76</accession>